<keyword evidence="2" id="KW-1185">Reference proteome</keyword>
<dbReference type="Proteomes" id="UP000019150">
    <property type="component" value="Chromosome"/>
</dbReference>
<accession>W5T753</accession>
<protein>
    <recommendedName>
        <fullName evidence="3">SnoaL-like domain-containing protein</fullName>
    </recommendedName>
</protein>
<evidence type="ECO:0008006" key="3">
    <source>
        <dbReference type="Google" id="ProtNLM"/>
    </source>
</evidence>
<gene>
    <name evidence="1" type="ORF">NONO_c03450</name>
</gene>
<dbReference type="InterPro" id="IPR032710">
    <property type="entry name" value="NTF2-like_dom_sf"/>
</dbReference>
<evidence type="ECO:0000313" key="1">
    <source>
        <dbReference type="EMBL" id="AHH15160.1"/>
    </source>
</evidence>
<dbReference type="eggNOG" id="ENOG502ZBSB">
    <property type="taxonomic scope" value="Bacteria"/>
</dbReference>
<name>W5T753_9NOCA</name>
<dbReference type="AlphaFoldDB" id="W5T753"/>
<dbReference type="SUPFAM" id="SSF54427">
    <property type="entry name" value="NTF2-like"/>
    <property type="match status" value="1"/>
</dbReference>
<sequence length="187" mass="21458">MTETAKSGFDRDELDEMVRRWVVANEEAEKAGDWRPLADMYTEDATYGWNYGPTQEFMSVGREEIRELALGQEMEGLEGWTYPYQDFVIDERSGNVIGLWKQVNERTRADGSNYTVDGIGGSWFRYGGNFQWSWQRDFFDFGNVSALFMEMITANALSDGMQKRIERAGAGPLPGWYKIGESPVPLW</sequence>
<dbReference type="Gene3D" id="3.10.450.50">
    <property type="match status" value="1"/>
</dbReference>
<dbReference type="PATRIC" id="fig|1415166.3.peg.345"/>
<evidence type="ECO:0000313" key="2">
    <source>
        <dbReference type="Proteomes" id="UP000019150"/>
    </source>
</evidence>
<reference evidence="1 2" key="1">
    <citation type="journal article" date="2014" name="Appl. Environ. Microbiol.">
        <title>Insights into the Microbial Degradation of Rubber and Gutta-Percha by Analysis of the Complete Genome of Nocardia nova SH22a.</title>
        <authorList>
            <person name="Luo Q."/>
            <person name="Hiessl S."/>
            <person name="Poehlein A."/>
            <person name="Daniel R."/>
            <person name="Steinbuchel A."/>
        </authorList>
    </citation>
    <scope>NUCLEOTIDE SEQUENCE [LARGE SCALE GENOMIC DNA]</scope>
    <source>
        <strain evidence="1">SH22a</strain>
    </source>
</reference>
<dbReference type="EMBL" id="CP006850">
    <property type="protein sequence ID" value="AHH15160.1"/>
    <property type="molecule type" value="Genomic_DNA"/>
</dbReference>
<dbReference type="HOGENOM" id="CLU_096438_0_0_11"/>
<dbReference type="STRING" id="1415166.NONO_c03450"/>
<proteinExistence type="predicted"/>
<organism evidence="1 2">
    <name type="scientific">Nocardia nova SH22a</name>
    <dbReference type="NCBI Taxonomy" id="1415166"/>
    <lineage>
        <taxon>Bacteria</taxon>
        <taxon>Bacillati</taxon>
        <taxon>Actinomycetota</taxon>
        <taxon>Actinomycetes</taxon>
        <taxon>Mycobacteriales</taxon>
        <taxon>Nocardiaceae</taxon>
        <taxon>Nocardia</taxon>
    </lineage>
</organism>
<dbReference type="KEGG" id="nno:NONO_c03450"/>